<name>A0A9K3PGG5_9STRA</name>
<gene>
    <name evidence="2" type="ORF">IV203_005866</name>
</gene>
<reference evidence="2" key="2">
    <citation type="submission" date="2021-04" db="EMBL/GenBank/DDBJ databases">
        <authorList>
            <person name="Podell S."/>
        </authorList>
    </citation>
    <scope>NUCLEOTIDE SEQUENCE</scope>
    <source>
        <strain evidence="2">Hildebrandi</strain>
    </source>
</reference>
<reference evidence="2" key="1">
    <citation type="journal article" date="2021" name="Sci. Rep.">
        <title>Diploid genomic architecture of Nitzschia inconspicua, an elite biomass production diatom.</title>
        <authorList>
            <person name="Oliver A."/>
            <person name="Podell S."/>
            <person name="Pinowska A."/>
            <person name="Traller J.C."/>
            <person name="Smith S.R."/>
            <person name="McClure R."/>
            <person name="Beliaev A."/>
            <person name="Bohutskyi P."/>
            <person name="Hill E.A."/>
            <person name="Rabines A."/>
            <person name="Zheng H."/>
            <person name="Allen L.Z."/>
            <person name="Kuo A."/>
            <person name="Grigoriev I.V."/>
            <person name="Allen A.E."/>
            <person name="Hazlebeck D."/>
            <person name="Allen E.E."/>
        </authorList>
    </citation>
    <scope>NUCLEOTIDE SEQUENCE</scope>
    <source>
        <strain evidence="2">Hildebrandi</strain>
    </source>
</reference>
<keyword evidence="1" id="KW-0812">Transmembrane</keyword>
<accession>A0A9K3PGG5</accession>
<feature type="transmembrane region" description="Helical" evidence="1">
    <location>
        <begin position="333"/>
        <end position="354"/>
    </location>
</feature>
<evidence type="ECO:0000313" key="3">
    <source>
        <dbReference type="Proteomes" id="UP000693970"/>
    </source>
</evidence>
<evidence type="ECO:0000313" key="2">
    <source>
        <dbReference type="EMBL" id="KAG7346797.1"/>
    </source>
</evidence>
<feature type="transmembrane region" description="Helical" evidence="1">
    <location>
        <begin position="307"/>
        <end position="326"/>
    </location>
</feature>
<protein>
    <submittedName>
        <fullName evidence="2">Uncharacterized protein</fullName>
    </submittedName>
</protein>
<feature type="transmembrane region" description="Helical" evidence="1">
    <location>
        <begin position="26"/>
        <end position="52"/>
    </location>
</feature>
<evidence type="ECO:0000256" key="1">
    <source>
        <dbReference type="SAM" id="Phobius"/>
    </source>
</evidence>
<dbReference type="OrthoDB" id="52678at2759"/>
<keyword evidence="1" id="KW-1133">Transmembrane helix</keyword>
<feature type="transmembrane region" description="Helical" evidence="1">
    <location>
        <begin position="97"/>
        <end position="115"/>
    </location>
</feature>
<organism evidence="2 3">
    <name type="scientific">Nitzschia inconspicua</name>
    <dbReference type="NCBI Taxonomy" id="303405"/>
    <lineage>
        <taxon>Eukaryota</taxon>
        <taxon>Sar</taxon>
        <taxon>Stramenopiles</taxon>
        <taxon>Ochrophyta</taxon>
        <taxon>Bacillariophyta</taxon>
        <taxon>Bacillariophyceae</taxon>
        <taxon>Bacillariophycidae</taxon>
        <taxon>Bacillariales</taxon>
        <taxon>Bacillariaceae</taxon>
        <taxon>Nitzschia</taxon>
    </lineage>
</organism>
<dbReference type="AlphaFoldDB" id="A0A9K3PGG5"/>
<dbReference type="Proteomes" id="UP000693970">
    <property type="component" value="Unassembled WGS sequence"/>
</dbReference>
<feature type="transmembrane region" description="Helical" evidence="1">
    <location>
        <begin position="224"/>
        <end position="245"/>
    </location>
</feature>
<keyword evidence="3" id="KW-1185">Reference proteome</keyword>
<feature type="transmembrane region" description="Helical" evidence="1">
    <location>
        <begin position="135"/>
        <end position="159"/>
    </location>
</feature>
<keyword evidence="1" id="KW-0472">Membrane</keyword>
<proteinExistence type="predicted"/>
<dbReference type="EMBL" id="JAGRRH010000021">
    <property type="protein sequence ID" value="KAG7346797.1"/>
    <property type="molecule type" value="Genomic_DNA"/>
</dbReference>
<sequence>MTTDSRISRTAITTSQLVALSYTYRIVLWILFAGPLLMLATQLIYMLSFFFLDAITNQHTIVTLLATAATSYKIQNQIVKAAPTEAQANETAKKLQYWLPAMMLLPCILFVRYIVTPVERVLQVKTMSILSLPIIPFAVTLQVAIGSVLLGCSICARYIGPPSIVRCSSSPLAMHPVAATIRSVTTNKEALLRVLAGKSQDTAADKKGDQTPQPRRFQWPKLRYGFSQMIITIVFSIAATFTSVLPLTRDGIHGDTPMKNAIITVAIVTNLAHLFQATLDGTSHELNPLRHGIKSGWKAKFWSVSDSYFRSFWAPGIVILVVSYFGTTDWKDMLICIFTAIVMTVHAIVFDSILKASLCATPPDIMKSIEVSASDGSPEVFLCVVLQSLCHSNNELAKNLSNISTTAIWLDLEKEEKKRNELAISAMATALLYKSPLDESGPHLEEDVLRYALVSSIGSWSCDGGVEEWKSLKEPYFVPICRGLCAYFGGLGEALVQCTSDKQSLSDQWLLPPGSVVVAECSVQGATQCLLSTISSNISTWRNSHLATLVPALLTSLFRLETGMLRYAQKRGQITPKAVPESEKISLFRTYCPQLLSLFSMVNRCSRNILQKISQETRRSEVLACCDREMLQWCDAKLDSIEHPG</sequence>
<comment type="caution">
    <text evidence="2">The sequence shown here is derived from an EMBL/GenBank/DDBJ whole genome shotgun (WGS) entry which is preliminary data.</text>
</comment>